<reference evidence="2" key="1">
    <citation type="submission" date="2009-04" db="EMBL/GenBank/DDBJ databases">
        <authorList>
            <person name="Weinstock G."/>
            <person name="Sodergren E."/>
            <person name="Clifton S."/>
            <person name="Fulton L."/>
            <person name="Fulton B."/>
            <person name="Courtney L."/>
            <person name="Fronick C."/>
            <person name="Harrison M."/>
            <person name="Strong C."/>
            <person name="Farmer C."/>
            <person name="Delahaunty K."/>
            <person name="Markovic C."/>
            <person name="Hall O."/>
            <person name="Minx P."/>
            <person name="Tomlinson C."/>
            <person name="Mitreva M."/>
            <person name="Nelson J."/>
            <person name="Hou S."/>
            <person name="Wollam A."/>
            <person name="Pepin K.H."/>
            <person name="Johnson M."/>
            <person name="Bhonagiri V."/>
            <person name="Nash W.E."/>
            <person name="Warren W."/>
            <person name="Chinwalla A."/>
            <person name="Mardis E.R."/>
            <person name="Wilson R.K."/>
        </authorList>
    </citation>
    <scope>NUCLEOTIDE SEQUENCE [LARGE SCALE GENOMIC DNA]</scope>
    <source>
        <strain evidence="2">DSM 20098</strain>
    </source>
</reference>
<evidence type="ECO:0000256" key="1">
    <source>
        <dbReference type="SAM" id="MobiDB-lite"/>
    </source>
</evidence>
<dbReference type="EMBL" id="ABYS02000009">
    <property type="protein sequence ID" value="EEP20629.1"/>
    <property type="molecule type" value="Genomic_DNA"/>
</dbReference>
<dbReference type="HOGENOM" id="CLU_3285592_0_0_11"/>
<accession>C4FFT3</accession>
<name>C4FFT3_9BIFI</name>
<evidence type="ECO:0000313" key="2">
    <source>
        <dbReference type="EMBL" id="EEP20629.1"/>
    </source>
</evidence>
<keyword evidence="3" id="KW-1185">Reference proteome</keyword>
<sequence>MGSARAMCVRGQNKRNKRQVRCSTASMRRREEREYAIQLE</sequence>
<proteinExistence type="predicted"/>
<evidence type="ECO:0000313" key="3">
    <source>
        <dbReference type="Proteomes" id="UP000006408"/>
    </source>
</evidence>
<protein>
    <submittedName>
        <fullName evidence="2">Uncharacterized protein</fullName>
    </submittedName>
</protein>
<organism evidence="2 3">
    <name type="scientific">Bifidobacterium angulatum DSM 20098 = JCM 7096</name>
    <dbReference type="NCBI Taxonomy" id="518635"/>
    <lineage>
        <taxon>Bacteria</taxon>
        <taxon>Bacillati</taxon>
        <taxon>Actinomycetota</taxon>
        <taxon>Actinomycetes</taxon>
        <taxon>Bifidobacteriales</taxon>
        <taxon>Bifidobacteriaceae</taxon>
        <taxon>Bifidobacterium</taxon>
    </lineage>
</organism>
<feature type="region of interest" description="Disordered" evidence="1">
    <location>
        <begin position="1"/>
        <end position="40"/>
    </location>
</feature>
<comment type="caution">
    <text evidence="2">The sequence shown here is derived from an EMBL/GenBank/DDBJ whole genome shotgun (WGS) entry which is preliminary data.</text>
</comment>
<feature type="compositionally biased region" description="Basic and acidic residues" evidence="1">
    <location>
        <begin position="28"/>
        <end position="40"/>
    </location>
</feature>
<gene>
    <name evidence="2" type="ORF">BIFANG_03197</name>
</gene>
<dbReference type="AlphaFoldDB" id="C4FFT3"/>
<dbReference type="Proteomes" id="UP000006408">
    <property type="component" value="Unassembled WGS sequence"/>
</dbReference>